<keyword evidence="3 8" id="KW-0349">Heme</keyword>
<dbReference type="Pfam" id="PF00067">
    <property type="entry name" value="p450"/>
    <property type="match status" value="1"/>
</dbReference>
<protein>
    <submittedName>
        <fullName evidence="10">Cytochrome P450</fullName>
    </submittedName>
</protein>
<evidence type="ECO:0000313" key="11">
    <source>
        <dbReference type="Proteomes" id="UP000245507"/>
    </source>
</evidence>
<dbReference type="InterPro" id="IPR036396">
    <property type="entry name" value="Cyt_P450_sf"/>
</dbReference>
<evidence type="ECO:0000256" key="8">
    <source>
        <dbReference type="PIRSR" id="PIRSR602401-1"/>
    </source>
</evidence>
<gene>
    <name evidence="10" type="ORF">DJ010_15765</name>
</gene>
<organism evidence="10 11">
    <name type="scientific">Nocardioides silvaticus</name>
    <dbReference type="NCBI Taxonomy" id="2201891"/>
    <lineage>
        <taxon>Bacteria</taxon>
        <taxon>Bacillati</taxon>
        <taxon>Actinomycetota</taxon>
        <taxon>Actinomycetes</taxon>
        <taxon>Propionibacteriales</taxon>
        <taxon>Nocardioidaceae</taxon>
        <taxon>Nocardioides</taxon>
    </lineage>
</organism>
<dbReference type="PANTHER" id="PTHR24286">
    <property type="entry name" value="CYTOCHROME P450 26"/>
    <property type="match status" value="1"/>
</dbReference>
<keyword evidence="4 8" id="KW-0479">Metal-binding</keyword>
<keyword evidence="7" id="KW-0503">Monooxygenase</keyword>
<dbReference type="GO" id="GO:0005506">
    <property type="term" value="F:iron ion binding"/>
    <property type="evidence" value="ECO:0007669"/>
    <property type="project" value="InterPro"/>
</dbReference>
<dbReference type="SUPFAM" id="SSF48264">
    <property type="entry name" value="Cytochrome P450"/>
    <property type="match status" value="1"/>
</dbReference>
<dbReference type="RefSeq" id="WP_109695452.1">
    <property type="nucleotide sequence ID" value="NZ_QGDD01000007.1"/>
</dbReference>
<dbReference type="PRINTS" id="PR00463">
    <property type="entry name" value="EP450I"/>
</dbReference>
<evidence type="ECO:0000256" key="6">
    <source>
        <dbReference type="ARBA" id="ARBA00023004"/>
    </source>
</evidence>
<evidence type="ECO:0000313" key="10">
    <source>
        <dbReference type="EMBL" id="PWN01992.1"/>
    </source>
</evidence>
<dbReference type="GO" id="GO:0004497">
    <property type="term" value="F:monooxygenase activity"/>
    <property type="evidence" value="ECO:0007669"/>
    <property type="project" value="UniProtKB-KW"/>
</dbReference>
<name>A0A316TI64_9ACTN</name>
<dbReference type="InterPro" id="IPR001128">
    <property type="entry name" value="Cyt_P450"/>
</dbReference>
<sequence length="440" mass="48321">MPFGLARPSRIDHSLLLAREGYLFTAQLADEERRELADTGALTISLLGRQALLVTGDAGVRLFYDEGRVQRRRAVPAPIGLSLFGPGAVHALDDDAHRHRKSMFRDALTQADVERLLEVAERRWRSELESWTEAGSGEVYAAAVDVFGASVIEWAGIREPEEQAREHARWLARIVDGFGVPGPAYVRAAGARRRCDRWASELVRDERAHQSGDPDSWLARVAAFVDHDGNPLPERVAAVELLNILRPTVAAAWLASFATIALVEHPHWRNRIREEAEQASGGAGRIATAFAHEVRRYYPFVPVLAARARRDFRFAGHVVRKGQRVLLDVYGTNHGSEWEDPWSFEPARFLEADPCTITHYVPQGGGPVDSGHRCPGEGVSNGLVALTVSLLACIDGLDLTPQDRHFSMRRRPTRPASGTRVSVGGSPSARGCPVGSQPGS</sequence>
<comment type="similarity">
    <text evidence="2">Belongs to the cytochrome P450 family.</text>
</comment>
<reference evidence="10 11" key="1">
    <citation type="submission" date="2018-05" db="EMBL/GenBank/DDBJ databases">
        <title>Nocardioides silvaticus genome.</title>
        <authorList>
            <person name="Li C."/>
            <person name="Wang G."/>
        </authorList>
    </citation>
    <scope>NUCLEOTIDE SEQUENCE [LARGE SCALE GENOMIC DNA]</scope>
    <source>
        <strain evidence="10 11">CCTCC AB 2018079</strain>
    </source>
</reference>
<proteinExistence type="inferred from homology"/>
<dbReference type="CDD" id="cd11067">
    <property type="entry name" value="CYP152"/>
    <property type="match status" value="1"/>
</dbReference>
<comment type="cofactor">
    <cofactor evidence="1 8">
        <name>heme</name>
        <dbReference type="ChEBI" id="CHEBI:30413"/>
    </cofactor>
</comment>
<accession>A0A316TI64</accession>
<evidence type="ECO:0000256" key="1">
    <source>
        <dbReference type="ARBA" id="ARBA00001971"/>
    </source>
</evidence>
<dbReference type="Gene3D" id="1.10.630.10">
    <property type="entry name" value="Cytochrome P450"/>
    <property type="match status" value="1"/>
</dbReference>
<evidence type="ECO:0000256" key="2">
    <source>
        <dbReference type="ARBA" id="ARBA00010617"/>
    </source>
</evidence>
<comment type="caution">
    <text evidence="10">The sequence shown here is derived from an EMBL/GenBank/DDBJ whole genome shotgun (WGS) entry which is preliminary data.</text>
</comment>
<evidence type="ECO:0000256" key="4">
    <source>
        <dbReference type="ARBA" id="ARBA00022723"/>
    </source>
</evidence>
<dbReference type="InterPro" id="IPR002401">
    <property type="entry name" value="Cyt_P450_E_grp-I"/>
</dbReference>
<keyword evidence="6 8" id="KW-0408">Iron</keyword>
<dbReference type="AlphaFoldDB" id="A0A316TI64"/>
<keyword evidence="11" id="KW-1185">Reference proteome</keyword>
<dbReference type="OrthoDB" id="9764248at2"/>
<dbReference type="GO" id="GO:0020037">
    <property type="term" value="F:heme binding"/>
    <property type="evidence" value="ECO:0007669"/>
    <property type="project" value="InterPro"/>
</dbReference>
<dbReference type="PANTHER" id="PTHR24286:SF24">
    <property type="entry name" value="LANOSTEROL 14-ALPHA DEMETHYLASE"/>
    <property type="match status" value="1"/>
</dbReference>
<evidence type="ECO:0000256" key="9">
    <source>
        <dbReference type="SAM" id="MobiDB-lite"/>
    </source>
</evidence>
<evidence type="ECO:0000256" key="7">
    <source>
        <dbReference type="ARBA" id="ARBA00023033"/>
    </source>
</evidence>
<keyword evidence="5" id="KW-0560">Oxidoreductase</keyword>
<evidence type="ECO:0000256" key="5">
    <source>
        <dbReference type="ARBA" id="ARBA00023002"/>
    </source>
</evidence>
<dbReference type="EMBL" id="QGDD01000007">
    <property type="protein sequence ID" value="PWN01992.1"/>
    <property type="molecule type" value="Genomic_DNA"/>
</dbReference>
<dbReference type="Proteomes" id="UP000245507">
    <property type="component" value="Unassembled WGS sequence"/>
</dbReference>
<dbReference type="GO" id="GO:0016705">
    <property type="term" value="F:oxidoreductase activity, acting on paired donors, with incorporation or reduction of molecular oxygen"/>
    <property type="evidence" value="ECO:0007669"/>
    <property type="project" value="InterPro"/>
</dbReference>
<evidence type="ECO:0000256" key="3">
    <source>
        <dbReference type="ARBA" id="ARBA00022617"/>
    </source>
</evidence>
<dbReference type="GO" id="GO:0016125">
    <property type="term" value="P:sterol metabolic process"/>
    <property type="evidence" value="ECO:0007669"/>
    <property type="project" value="TreeGrafter"/>
</dbReference>
<feature type="binding site" description="axial binding residue" evidence="8">
    <location>
        <position position="374"/>
    </location>
    <ligand>
        <name>heme</name>
        <dbReference type="ChEBI" id="CHEBI:30413"/>
    </ligand>
    <ligandPart>
        <name>Fe</name>
        <dbReference type="ChEBI" id="CHEBI:18248"/>
    </ligandPart>
</feature>
<feature type="region of interest" description="Disordered" evidence="9">
    <location>
        <begin position="404"/>
        <end position="440"/>
    </location>
</feature>